<organism evidence="1 2">
    <name type="scientific">Sulfitobacter delicatus</name>
    <dbReference type="NCBI Taxonomy" id="218672"/>
    <lineage>
        <taxon>Bacteria</taxon>
        <taxon>Pseudomonadati</taxon>
        <taxon>Pseudomonadota</taxon>
        <taxon>Alphaproteobacteria</taxon>
        <taxon>Rhodobacterales</taxon>
        <taxon>Roseobacteraceae</taxon>
        <taxon>Sulfitobacter</taxon>
    </lineage>
</organism>
<name>A0A1G7KVD3_9RHOB</name>
<protein>
    <recommendedName>
        <fullName evidence="3">Lipoprotein</fullName>
    </recommendedName>
</protein>
<evidence type="ECO:0000313" key="1">
    <source>
        <dbReference type="EMBL" id="SDF40689.1"/>
    </source>
</evidence>
<dbReference type="STRING" id="218672.SAMN04489759_102127"/>
<gene>
    <name evidence="1" type="ORF">SAMN04489759_102127</name>
</gene>
<dbReference type="AlphaFoldDB" id="A0A1G7KVD3"/>
<dbReference type="Proteomes" id="UP000199399">
    <property type="component" value="Unassembled WGS sequence"/>
</dbReference>
<dbReference type="RefSeq" id="WP_093739401.1">
    <property type="nucleotide sequence ID" value="NZ_FNBP01000002.1"/>
</dbReference>
<proteinExistence type="predicted"/>
<dbReference type="EMBL" id="FNBP01000002">
    <property type="protein sequence ID" value="SDF40689.1"/>
    <property type="molecule type" value="Genomic_DNA"/>
</dbReference>
<sequence>MKFALTILTVGTLLAGCANDSKRTAFDGHFFRAKVSKVDGQRDVFQVRVKDAAQSIDGARAAARYEATKYCVGLYGNSDIIWTLGPDAPASALRMDGGALTFQGRCPQ</sequence>
<evidence type="ECO:0000313" key="2">
    <source>
        <dbReference type="Proteomes" id="UP000199399"/>
    </source>
</evidence>
<dbReference type="OrthoDB" id="7659281at2"/>
<dbReference type="PROSITE" id="PS51257">
    <property type="entry name" value="PROKAR_LIPOPROTEIN"/>
    <property type="match status" value="1"/>
</dbReference>
<keyword evidence="2" id="KW-1185">Reference proteome</keyword>
<accession>A0A1G7KVD3</accession>
<evidence type="ECO:0008006" key="3">
    <source>
        <dbReference type="Google" id="ProtNLM"/>
    </source>
</evidence>
<reference evidence="2" key="1">
    <citation type="submission" date="2016-10" db="EMBL/GenBank/DDBJ databases">
        <authorList>
            <person name="Varghese N."/>
            <person name="Submissions S."/>
        </authorList>
    </citation>
    <scope>NUCLEOTIDE SEQUENCE [LARGE SCALE GENOMIC DNA]</scope>
    <source>
        <strain evidence="2">DSM 16477</strain>
    </source>
</reference>